<evidence type="ECO:0000313" key="4">
    <source>
        <dbReference type="Proteomes" id="UP000320643"/>
    </source>
</evidence>
<feature type="transmembrane region" description="Helical" evidence="1">
    <location>
        <begin position="225"/>
        <end position="244"/>
    </location>
</feature>
<dbReference type="RefSeq" id="WP_143374632.1">
    <property type="nucleotide sequence ID" value="NZ_VJVZ01000012.1"/>
</dbReference>
<feature type="transmembrane region" description="Helical" evidence="1">
    <location>
        <begin position="88"/>
        <end position="106"/>
    </location>
</feature>
<feature type="transmembrane region" description="Helical" evidence="1">
    <location>
        <begin position="14"/>
        <end position="32"/>
    </location>
</feature>
<reference evidence="3 4" key="1">
    <citation type="submission" date="2019-07" db="EMBL/GenBank/DDBJ databases">
        <title>Flavobacterium sp. nov., isolated from glacier ice.</title>
        <authorList>
            <person name="Liu Q."/>
            <person name="Xin Y.-H."/>
        </authorList>
    </citation>
    <scope>NUCLEOTIDE SEQUENCE [LARGE SCALE GENOMIC DNA]</scope>
    <source>
        <strain evidence="3 4">ZT4R6</strain>
    </source>
</reference>
<dbReference type="InterPro" id="IPR002656">
    <property type="entry name" value="Acyl_transf_3_dom"/>
</dbReference>
<dbReference type="Pfam" id="PF01757">
    <property type="entry name" value="Acyl_transf_3"/>
    <property type="match status" value="1"/>
</dbReference>
<dbReference type="Proteomes" id="UP000320643">
    <property type="component" value="Unassembled WGS sequence"/>
</dbReference>
<feature type="transmembrane region" description="Helical" evidence="1">
    <location>
        <begin position="141"/>
        <end position="161"/>
    </location>
</feature>
<feature type="transmembrane region" description="Helical" evidence="1">
    <location>
        <begin position="191"/>
        <end position="213"/>
    </location>
</feature>
<feature type="transmembrane region" description="Helical" evidence="1">
    <location>
        <begin position="168"/>
        <end position="185"/>
    </location>
</feature>
<dbReference type="PANTHER" id="PTHR23028:SF53">
    <property type="entry name" value="ACYL_TRANSF_3 DOMAIN-CONTAINING PROTEIN"/>
    <property type="match status" value="1"/>
</dbReference>
<proteinExistence type="predicted"/>
<keyword evidence="3" id="KW-0808">Transferase</keyword>
<feature type="transmembrane region" description="Helical" evidence="1">
    <location>
        <begin position="250"/>
        <end position="273"/>
    </location>
</feature>
<keyword evidence="3" id="KW-0012">Acyltransferase</keyword>
<evidence type="ECO:0000256" key="1">
    <source>
        <dbReference type="SAM" id="Phobius"/>
    </source>
</evidence>
<keyword evidence="1" id="KW-0812">Transmembrane</keyword>
<dbReference type="PANTHER" id="PTHR23028">
    <property type="entry name" value="ACETYLTRANSFERASE"/>
    <property type="match status" value="1"/>
</dbReference>
<dbReference type="EMBL" id="VJVZ01000012">
    <property type="protein sequence ID" value="TRW22589.1"/>
    <property type="molecule type" value="Genomic_DNA"/>
</dbReference>
<evidence type="ECO:0000259" key="2">
    <source>
        <dbReference type="Pfam" id="PF01757"/>
    </source>
</evidence>
<keyword evidence="1" id="KW-0472">Membrane</keyword>
<dbReference type="GO" id="GO:0016020">
    <property type="term" value="C:membrane"/>
    <property type="evidence" value="ECO:0007669"/>
    <property type="project" value="TreeGrafter"/>
</dbReference>
<comment type="caution">
    <text evidence="3">The sequence shown here is derived from an EMBL/GenBank/DDBJ whole genome shotgun (WGS) entry which is preliminary data.</text>
</comment>
<dbReference type="AlphaFoldDB" id="A0A552UWK9"/>
<dbReference type="OrthoDB" id="290051at2"/>
<keyword evidence="1" id="KW-1133">Transmembrane helix</keyword>
<feature type="domain" description="Acyltransferase 3" evidence="2">
    <location>
        <begin position="9"/>
        <end position="333"/>
    </location>
</feature>
<keyword evidence="4" id="KW-1185">Reference proteome</keyword>
<organism evidence="3 4">
    <name type="scientific">Flavobacterium zepuense</name>
    <dbReference type="NCBI Taxonomy" id="2593302"/>
    <lineage>
        <taxon>Bacteria</taxon>
        <taxon>Pseudomonadati</taxon>
        <taxon>Bacteroidota</taxon>
        <taxon>Flavobacteriia</taxon>
        <taxon>Flavobacteriales</taxon>
        <taxon>Flavobacteriaceae</taxon>
        <taxon>Flavobacterium</taxon>
    </lineage>
</organism>
<feature type="transmembrane region" description="Helical" evidence="1">
    <location>
        <begin position="319"/>
        <end position="340"/>
    </location>
</feature>
<feature type="transmembrane region" description="Helical" evidence="1">
    <location>
        <begin position="294"/>
        <end position="313"/>
    </location>
</feature>
<accession>A0A552UWK9</accession>
<evidence type="ECO:0000313" key="3">
    <source>
        <dbReference type="EMBL" id="TRW22589.1"/>
    </source>
</evidence>
<feature type="transmembrane region" description="Helical" evidence="1">
    <location>
        <begin position="44"/>
        <end position="68"/>
    </location>
</feature>
<dbReference type="GO" id="GO:0000271">
    <property type="term" value="P:polysaccharide biosynthetic process"/>
    <property type="evidence" value="ECO:0007669"/>
    <property type="project" value="TreeGrafter"/>
</dbReference>
<gene>
    <name evidence="3" type="ORF">FMM05_17065</name>
</gene>
<name>A0A552UWK9_9FLAO</name>
<dbReference type="InterPro" id="IPR050879">
    <property type="entry name" value="Acyltransferase_3"/>
</dbReference>
<sequence>MKIKLQHFNELDGVRAIAALMVMFFHFFKEFTATDKLLVLIQKVAIFGQTGVSLFFVLSGFLITRILINTKSTPNFFYNFYLRRTVRIFPLYYLFLIIYFFVVPALEHTQIVPFNEQIYFWVYLQNIGMTFNWNLSGPNHYWSLAVEEHFYMIWPLLVYYLSKKGIKIAIFGIIIMALITRILLINNGYGVFYFTFARVDELALGALLAIWEINERLKSENSKKFLLLALTALVPTILLWTVTGGKGLDIIQITKFILLALCYLGLIGWLITVNETNIIKKSLKHKWLSYTGKISYGLYVYHPLCFMLIKRHLQPDNILLYFVLCFVSAFILASMSYYLFESKFLHFKKYFEYNTSKQTV</sequence>
<dbReference type="GO" id="GO:0016747">
    <property type="term" value="F:acyltransferase activity, transferring groups other than amino-acyl groups"/>
    <property type="evidence" value="ECO:0007669"/>
    <property type="project" value="InterPro"/>
</dbReference>
<protein>
    <submittedName>
        <fullName evidence="3">Acyltransferase</fullName>
    </submittedName>
</protein>